<dbReference type="GO" id="GO:0000160">
    <property type="term" value="P:phosphorelay signal transduction system"/>
    <property type="evidence" value="ECO:0007669"/>
    <property type="project" value="InterPro"/>
</dbReference>
<evidence type="ECO:0000256" key="4">
    <source>
        <dbReference type="PROSITE-ProRule" id="PRU00169"/>
    </source>
</evidence>
<feature type="modified residue" description="4-aspartylphosphate" evidence="4">
    <location>
        <position position="56"/>
    </location>
</feature>
<dbReference type="GO" id="GO:0003677">
    <property type="term" value="F:DNA binding"/>
    <property type="evidence" value="ECO:0007669"/>
    <property type="project" value="UniProtKB-KW"/>
</dbReference>
<dbReference type="OrthoDB" id="5476461at2"/>
<protein>
    <recommendedName>
        <fullName evidence="9">Response regulator</fullName>
    </recommendedName>
</protein>
<keyword evidence="2" id="KW-0238">DNA-binding</keyword>
<dbReference type="AlphaFoldDB" id="A0A4Y3WI30"/>
<accession>A0A4Y3WI30</accession>
<dbReference type="SMART" id="SM00448">
    <property type="entry name" value="REC"/>
    <property type="match status" value="1"/>
</dbReference>
<dbReference type="InterPro" id="IPR039420">
    <property type="entry name" value="WalR-like"/>
</dbReference>
<keyword evidence="4" id="KW-0597">Phosphoprotein</keyword>
<comment type="caution">
    <text evidence="7">The sequence shown here is derived from an EMBL/GenBank/DDBJ whole genome shotgun (WGS) entry which is preliminary data.</text>
</comment>
<keyword evidence="8" id="KW-1185">Reference proteome</keyword>
<dbReference type="Pfam" id="PF00211">
    <property type="entry name" value="Guanylate_cyc"/>
    <property type="match status" value="1"/>
</dbReference>
<evidence type="ECO:0000259" key="6">
    <source>
        <dbReference type="PROSITE" id="PS50125"/>
    </source>
</evidence>
<evidence type="ECO:0000256" key="2">
    <source>
        <dbReference type="ARBA" id="ARBA00023125"/>
    </source>
</evidence>
<organism evidence="7 8">
    <name type="scientific">Pseudonocardia hydrocarbonoxydans</name>
    <dbReference type="NCBI Taxonomy" id="76726"/>
    <lineage>
        <taxon>Bacteria</taxon>
        <taxon>Bacillati</taxon>
        <taxon>Actinomycetota</taxon>
        <taxon>Actinomycetes</taxon>
        <taxon>Pseudonocardiales</taxon>
        <taxon>Pseudonocardiaceae</taxon>
        <taxon>Pseudonocardia</taxon>
    </lineage>
</organism>
<evidence type="ECO:0000259" key="5">
    <source>
        <dbReference type="PROSITE" id="PS50110"/>
    </source>
</evidence>
<dbReference type="EMBL" id="BJNG01000001">
    <property type="protein sequence ID" value="GEC17861.1"/>
    <property type="molecule type" value="Genomic_DNA"/>
</dbReference>
<dbReference type="Proteomes" id="UP000320338">
    <property type="component" value="Unassembled WGS sequence"/>
</dbReference>
<dbReference type="SUPFAM" id="SSF52172">
    <property type="entry name" value="CheY-like"/>
    <property type="match status" value="1"/>
</dbReference>
<dbReference type="InterPro" id="IPR058245">
    <property type="entry name" value="NreC/VraR/RcsB-like_REC"/>
</dbReference>
<dbReference type="Gene3D" id="3.40.50.2300">
    <property type="match status" value="1"/>
</dbReference>
<dbReference type="InterPro" id="IPR029787">
    <property type="entry name" value="Nucleotide_cyclase"/>
</dbReference>
<dbReference type="CDD" id="cd17535">
    <property type="entry name" value="REC_NarL-like"/>
    <property type="match status" value="1"/>
</dbReference>
<feature type="domain" description="Response regulatory" evidence="5">
    <location>
        <begin position="5"/>
        <end position="124"/>
    </location>
</feature>
<proteinExistence type="predicted"/>
<dbReference type="Pfam" id="PF00072">
    <property type="entry name" value="Response_reg"/>
    <property type="match status" value="1"/>
</dbReference>
<dbReference type="PANTHER" id="PTHR43214">
    <property type="entry name" value="TWO-COMPONENT RESPONSE REGULATOR"/>
    <property type="match status" value="1"/>
</dbReference>
<dbReference type="Gene3D" id="3.30.70.1230">
    <property type="entry name" value="Nucleotide cyclase"/>
    <property type="match status" value="1"/>
</dbReference>
<evidence type="ECO:0000256" key="3">
    <source>
        <dbReference type="ARBA" id="ARBA00023163"/>
    </source>
</evidence>
<dbReference type="CDD" id="cd07302">
    <property type="entry name" value="CHD"/>
    <property type="match status" value="1"/>
</dbReference>
<gene>
    <name evidence="7" type="ORF">PHY01_01440</name>
</gene>
<feature type="domain" description="Guanylate cyclase" evidence="6">
    <location>
        <begin position="254"/>
        <end position="386"/>
    </location>
</feature>
<evidence type="ECO:0000313" key="7">
    <source>
        <dbReference type="EMBL" id="GEC17861.1"/>
    </source>
</evidence>
<evidence type="ECO:0000313" key="8">
    <source>
        <dbReference type="Proteomes" id="UP000320338"/>
    </source>
</evidence>
<dbReference type="SUPFAM" id="SSF55073">
    <property type="entry name" value="Nucleotide cyclase"/>
    <property type="match status" value="1"/>
</dbReference>
<dbReference type="SMART" id="SM00044">
    <property type="entry name" value="CYCc"/>
    <property type="match status" value="1"/>
</dbReference>
<dbReference type="GO" id="GO:0004016">
    <property type="term" value="F:adenylate cyclase activity"/>
    <property type="evidence" value="ECO:0007669"/>
    <property type="project" value="UniProtKB-ARBA"/>
</dbReference>
<dbReference type="GO" id="GO:0009190">
    <property type="term" value="P:cyclic nucleotide biosynthetic process"/>
    <property type="evidence" value="ECO:0007669"/>
    <property type="project" value="InterPro"/>
</dbReference>
<dbReference type="PROSITE" id="PS50125">
    <property type="entry name" value="GUANYLATE_CYCLASE_2"/>
    <property type="match status" value="1"/>
</dbReference>
<reference evidence="7 8" key="1">
    <citation type="submission" date="2019-06" db="EMBL/GenBank/DDBJ databases">
        <title>Whole genome shotgun sequence of Pseudonocardia hydrocarbonoxydans NBRC 14498.</title>
        <authorList>
            <person name="Hosoyama A."/>
            <person name="Uohara A."/>
            <person name="Ohji S."/>
            <person name="Ichikawa N."/>
        </authorList>
    </citation>
    <scope>NUCLEOTIDE SEQUENCE [LARGE SCALE GENOMIC DNA]</scope>
    <source>
        <strain evidence="7 8">NBRC 14498</strain>
    </source>
</reference>
<dbReference type="PROSITE" id="PS50110">
    <property type="entry name" value="RESPONSE_REGULATORY"/>
    <property type="match status" value="1"/>
</dbReference>
<dbReference type="InterPro" id="IPR011006">
    <property type="entry name" value="CheY-like_superfamily"/>
</dbReference>
<dbReference type="PANTHER" id="PTHR43214:SF24">
    <property type="entry name" value="TRANSCRIPTIONAL REGULATORY PROTEIN NARL-RELATED"/>
    <property type="match status" value="1"/>
</dbReference>
<name>A0A4Y3WI30_9PSEU</name>
<dbReference type="RefSeq" id="WP_141276203.1">
    <property type="nucleotide sequence ID" value="NZ_BAAARZ010000068.1"/>
</dbReference>
<keyword evidence="1" id="KW-0805">Transcription regulation</keyword>
<evidence type="ECO:0000256" key="1">
    <source>
        <dbReference type="ARBA" id="ARBA00023015"/>
    </source>
</evidence>
<sequence length="438" mass="46335">MERITVLLADDNLIVREGVRALLAYDPAVEVVGVAGDRDELVAEAERLQPRVVVTDIRMPPTFQDEGIEAAREVRRRHPGTGVVVLSQFDSAEYAVALLADGAAGYAYLLKNHIDDPGRLGSAIRAVAAGGSVIDPDIVRALVDPARDESRLDADDEQLLQWVAQGRPVKAIAVSRGDTPEAVGAAIERLFLALAKGAGAGRADALRRLRMLHTAILAREEQGETLSRLLPGGIAEKLRTDAGAVDRTERLVVTVLMSDVRGYSRIAEGTDPAALAGQLGAHRQAMNGAILGAGGTVMQYVGDAVMAVFGAPDPQPDHAERAVGAACEMHARQRVLDAEWAARGLDPFGLGIGLSTGEVAAAMLGSAERVEYTLVGDVVNLAQRLQDLARPAGTTVASEPTVRGAPARPWEPLGNRCVKGRESTVVAYRLRSGDQEDA</sequence>
<dbReference type="InterPro" id="IPR001054">
    <property type="entry name" value="A/G_cyclase"/>
</dbReference>
<keyword evidence="3" id="KW-0804">Transcription</keyword>
<evidence type="ECO:0008006" key="9">
    <source>
        <dbReference type="Google" id="ProtNLM"/>
    </source>
</evidence>
<dbReference type="InterPro" id="IPR001789">
    <property type="entry name" value="Sig_transdc_resp-reg_receiver"/>
</dbReference>